<proteinExistence type="predicted"/>
<dbReference type="SUPFAM" id="SSF49265">
    <property type="entry name" value="Fibronectin type III"/>
    <property type="match status" value="2"/>
</dbReference>
<dbReference type="PANTHER" id="PTHR13817">
    <property type="entry name" value="TITIN"/>
    <property type="match status" value="1"/>
</dbReference>
<protein>
    <recommendedName>
        <fullName evidence="5">Fibronectin type-III domain-containing protein</fullName>
    </recommendedName>
</protein>
<keyword evidence="2" id="KW-0378">Hydrolase</keyword>
<dbReference type="SMART" id="SM00060">
    <property type="entry name" value="FN3"/>
    <property type="match status" value="3"/>
</dbReference>
<comment type="caution">
    <text evidence="6">The sequence shown here is derived from an EMBL/GenBank/DDBJ whole genome shotgun (WGS) entry which is preliminary data.</text>
</comment>
<dbReference type="PANTHER" id="PTHR13817:SF172">
    <property type="entry name" value="IG-LIKE DOMAIN-CONTAINING PROTEIN"/>
    <property type="match status" value="1"/>
</dbReference>
<keyword evidence="3" id="KW-0624">Polysaccharide degradation</keyword>
<evidence type="ECO:0000313" key="6">
    <source>
        <dbReference type="EMBL" id="PFG19878.1"/>
    </source>
</evidence>
<evidence type="ECO:0000259" key="5">
    <source>
        <dbReference type="PROSITE" id="PS50853"/>
    </source>
</evidence>
<dbReference type="PROSITE" id="PS50853">
    <property type="entry name" value="FN3"/>
    <property type="match status" value="2"/>
</dbReference>
<evidence type="ECO:0000313" key="7">
    <source>
        <dbReference type="Proteomes" id="UP000224915"/>
    </source>
</evidence>
<keyword evidence="1" id="KW-0677">Repeat</keyword>
<dbReference type="AlphaFoldDB" id="A0A2A9CZK0"/>
<accession>A0A2A9CZK0</accession>
<organism evidence="6 7">
    <name type="scientific">Serinibacter salmoneus</name>
    <dbReference type="NCBI Taxonomy" id="556530"/>
    <lineage>
        <taxon>Bacteria</taxon>
        <taxon>Bacillati</taxon>
        <taxon>Actinomycetota</taxon>
        <taxon>Actinomycetes</taxon>
        <taxon>Micrococcales</taxon>
        <taxon>Beutenbergiaceae</taxon>
        <taxon>Serinibacter</taxon>
    </lineage>
</organism>
<dbReference type="Proteomes" id="UP000224915">
    <property type="component" value="Unassembled WGS sequence"/>
</dbReference>
<dbReference type="EMBL" id="PDJD01000001">
    <property type="protein sequence ID" value="PFG19878.1"/>
    <property type="molecule type" value="Genomic_DNA"/>
</dbReference>
<dbReference type="Gene3D" id="2.60.40.10">
    <property type="entry name" value="Immunoglobulins"/>
    <property type="match status" value="3"/>
</dbReference>
<sequence length="710" mass="74634">MAIQWGSWASGSSYTQSRVGIDVVRSGGTVTARFYDASNAPVTGDSRTLSRTGGSTSYSVTYGSGGGTTFIESVNYSIAAGASLTISASVSGVFNGAAPSVSVSVSRPFDAPAAPGTPSVARSSDTRQVVSWSRNATTAAPYSSQRVQRRDFTGSWGSWREIASVSSSATSYTDNGTVADRAYQYRVRAVNSTSSATSGQSDTVYTTPAAPSGLVASKSGTGDVILSWTNNARVSGYETRVIYRYEDGAWSDEIAVASGVSTYTFTGADPTRRIEFHVRARTTDGSNLYSGYAASGWVQLQTPPDPPSGLSPSGGAGDATEAVGLSWTHVPADTSPQRQFELRHRESGGSWVTVGPVAGGSPSWSLPADSYSNGAIVQWQVRTWGDHEDPSSWSATATFTMSARPTVVISAPDGGVVETSSAELSFAYYQAEGKPQAAYRWSLDPGGSGTVSGSGSSRTLAGLTDGRSYTVTVEVQSSAGLWSAPESVSFAVEYAAPPPAVLEVEFVRESGAAVITISTPSGTPAAESVTLERRVNGRDWHTVTEGLAPNVTVVDPVPSIRGVTEYRAVTVSPLPSTGTGPVAVLEVAEPGWVFVNCGPGWESVRRFWGNPRLSARASRPRALQAFAGRTDLVEMSGDRQDLEVTVSGVLTPDSSTVEEMEELGLTPGEVMYRAPDGRRVIGSIGEVSTGWMDRHRSSVSFTVTRVRREP</sequence>
<dbReference type="CDD" id="cd00063">
    <property type="entry name" value="FN3"/>
    <property type="match status" value="2"/>
</dbReference>
<reference evidence="6 7" key="1">
    <citation type="submission" date="2017-10" db="EMBL/GenBank/DDBJ databases">
        <title>Sequencing the genomes of 1000 actinobacteria strains.</title>
        <authorList>
            <person name="Klenk H.-P."/>
        </authorList>
    </citation>
    <scope>NUCLEOTIDE SEQUENCE [LARGE SCALE GENOMIC DNA]</scope>
    <source>
        <strain evidence="6 7">DSM 21801</strain>
    </source>
</reference>
<dbReference type="GO" id="GO:0000272">
    <property type="term" value="P:polysaccharide catabolic process"/>
    <property type="evidence" value="ECO:0007669"/>
    <property type="project" value="UniProtKB-KW"/>
</dbReference>
<feature type="domain" description="Fibronectin type-III" evidence="5">
    <location>
        <begin position="114"/>
        <end position="209"/>
    </location>
</feature>
<evidence type="ECO:0000256" key="3">
    <source>
        <dbReference type="ARBA" id="ARBA00023326"/>
    </source>
</evidence>
<name>A0A2A9CZK0_9MICO</name>
<evidence type="ECO:0000256" key="2">
    <source>
        <dbReference type="ARBA" id="ARBA00023295"/>
    </source>
</evidence>
<feature type="compositionally biased region" description="Polar residues" evidence="4">
    <location>
        <begin position="120"/>
        <end position="135"/>
    </location>
</feature>
<keyword evidence="7" id="KW-1185">Reference proteome</keyword>
<feature type="region of interest" description="Disordered" evidence="4">
    <location>
        <begin position="110"/>
        <end position="135"/>
    </location>
</feature>
<dbReference type="InterPro" id="IPR050964">
    <property type="entry name" value="Striated_Muscle_Regulatory"/>
</dbReference>
<dbReference type="InterPro" id="IPR036116">
    <property type="entry name" value="FN3_sf"/>
</dbReference>
<keyword evidence="2" id="KW-0326">Glycosidase</keyword>
<feature type="domain" description="Fibronectin type-III" evidence="5">
    <location>
        <begin position="210"/>
        <end position="305"/>
    </location>
</feature>
<gene>
    <name evidence="6" type="ORF">ATL40_1454</name>
</gene>
<evidence type="ECO:0000256" key="4">
    <source>
        <dbReference type="SAM" id="MobiDB-lite"/>
    </source>
</evidence>
<keyword evidence="3" id="KW-0119">Carbohydrate metabolism</keyword>
<evidence type="ECO:0000256" key="1">
    <source>
        <dbReference type="ARBA" id="ARBA00022737"/>
    </source>
</evidence>
<dbReference type="InterPro" id="IPR003961">
    <property type="entry name" value="FN3_dom"/>
</dbReference>
<dbReference type="InterPro" id="IPR013783">
    <property type="entry name" value="Ig-like_fold"/>
</dbReference>
<dbReference type="GO" id="GO:0016798">
    <property type="term" value="F:hydrolase activity, acting on glycosyl bonds"/>
    <property type="evidence" value="ECO:0007669"/>
    <property type="project" value="UniProtKB-KW"/>
</dbReference>